<feature type="compositionally biased region" description="Low complexity" evidence="6">
    <location>
        <begin position="13"/>
        <end position="69"/>
    </location>
</feature>
<dbReference type="SUPFAM" id="SSF50324">
    <property type="entry name" value="Inorganic pyrophosphatase"/>
    <property type="match status" value="1"/>
</dbReference>
<keyword evidence="5" id="KW-0460">Magnesium</keyword>
<sequence>MAAAACAPCPTGRRSTSSTFTRNIPGSASAGASSARCSSGCSVAGTTRSSSGASPTTTPPAASTRRWAAGRSPARTRCSRTCGSPRWPTASIKGFRILTAPNETPAFGDLPFAVDPPEDVNVVVTASTGSLPLSLVTDTSGRLTVDQLYHTTMRCPGNVGLIPQTIGEDGSPVHAVVVGEHALAPGLIVGARPIGVLYVSGADADEMTLLCVPAARLTTRYNSVVNYKDLPRGDLRAIANFFLHYRDVEETSRPRTSGWGDVSEAHRVVTEAAARWTKAAKAPG</sequence>
<dbReference type="Pfam" id="PF00719">
    <property type="entry name" value="Pyrophosphatase"/>
    <property type="match status" value="1"/>
</dbReference>
<dbReference type="GO" id="GO:0000287">
    <property type="term" value="F:magnesium ion binding"/>
    <property type="evidence" value="ECO:0007669"/>
    <property type="project" value="InterPro"/>
</dbReference>
<keyword evidence="8" id="KW-1185">Reference proteome</keyword>
<evidence type="ECO:0000313" key="7">
    <source>
        <dbReference type="EMBL" id="RAH97631.1"/>
    </source>
</evidence>
<dbReference type="AlphaFoldDB" id="A0A8B2NJT3"/>
<keyword evidence="4" id="KW-0378">Hydrolase</keyword>
<name>A0A8B2NJT3_9HYPH</name>
<evidence type="ECO:0000256" key="4">
    <source>
        <dbReference type="ARBA" id="ARBA00022801"/>
    </source>
</evidence>
<reference evidence="7 8" key="1">
    <citation type="submission" date="2018-05" db="EMBL/GenBank/DDBJ databases">
        <title>Acuticoccus sediminis sp. nov., isolated from deep-sea sediment of Indian Ocean.</title>
        <authorList>
            <person name="Liu X."/>
            <person name="Lai Q."/>
            <person name="Du Y."/>
            <person name="Sun F."/>
            <person name="Zhang X."/>
            <person name="Wang S."/>
            <person name="Shao Z."/>
        </authorList>
    </citation>
    <scope>NUCLEOTIDE SEQUENCE [LARGE SCALE GENOMIC DNA]</scope>
    <source>
        <strain evidence="7 8">PTG4-2</strain>
    </source>
</reference>
<dbReference type="PANTHER" id="PTHR10286">
    <property type="entry name" value="INORGANIC PYROPHOSPHATASE"/>
    <property type="match status" value="1"/>
</dbReference>
<protein>
    <recommendedName>
        <fullName evidence="2">inorganic diphosphatase</fullName>
        <ecNumber evidence="2">3.6.1.1</ecNumber>
    </recommendedName>
</protein>
<evidence type="ECO:0000256" key="6">
    <source>
        <dbReference type="SAM" id="MobiDB-lite"/>
    </source>
</evidence>
<comment type="caution">
    <text evidence="7">The sequence shown here is derived from an EMBL/GenBank/DDBJ whole genome shotgun (WGS) entry which is preliminary data.</text>
</comment>
<organism evidence="7 8">
    <name type="scientific">Acuticoccus sediminis</name>
    <dbReference type="NCBI Taxonomy" id="2184697"/>
    <lineage>
        <taxon>Bacteria</taxon>
        <taxon>Pseudomonadati</taxon>
        <taxon>Pseudomonadota</taxon>
        <taxon>Alphaproteobacteria</taxon>
        <taxon>Hyphomicrobiales</taxon>
        <taxon>Amorphaceae</taxon>
        <taxon>Acuticoccus</taxon>
    </lineage>
</organism>
<evidence type="ECO:0000256" key="3">
    <source>
        <dbReference type="ARBA" id="ARBA00022723"/>
    </source>
</evidence>
<evidence type="ECO:0000313" key="8">
    <source>
        <dbReference type="Proteomes" id="UP000249590"/>
    </source>
</evidence>
<gene>
    <name evidence="7" type="ORF">DLJ53_27655</name>
</gene>
<evidence type="ECO:0000256" key="2">
    <source>
        <dbReference type="ARBA" id="ARBA00012146"/>
    </source>
</evidence>
<accession>A0A8B2NJT3</accession>
<dbReference type="EC" id="3.6.1.1" evidence="2"/>
<dbReference type="GO" id="GO:0006796">
    <property type="term" value="P:phosphate-containing compound metabolic process"/>
    <property type="evidence" value="ECO:0007669"/>
    <property type="project" value="InterPro"/>
</dbReference>
<comment type="cofactor">
    <cofactor evidence="1">
        <name>Mg(2+)</name>
        <dbReference type="ChEBI" id="CHEBI:18420"/>
    </cofactor>
</comment>
<dbReference type="OrthoDB" id="5187599at2"/>
<dbReference type="GO" id="GO:0005737">
    <property type="term" value="C:cytoplasm"/>
    <property type="evidence" value="ECO:0007669"/>
    <property type="project" value="InterPro"/>
</dbReference>
<dbReference type="EMBL" id="QHHQ01000008">
    <property type="protein sequence ID" value="RAH97631.1"/>
    <property type="molecule type" value="Genomic_DNA"/>
</dbReference>
<dbReference type="Proteomes" id="UP000249590">
    <property type="component" value="Unassembled WGS sequence"/>
</dbReference>
<dbReference type="InterPro" id="IPR008162">
    <property type="entry name" value="Pyrophosphatase"/>
</dbReference>
<feature type="region of interest" description="Disordered" evidence="6">
    <location>
        <begin position="1"/>
        <end position="83"/>
    </location>
</feature>
<evidence type="ECO:0000256" key="5">
    <source>
        <dbReference type="ARBA" id="ARBA00022842"/>
    </source>
</evidence>
<proteinExistence type="predicted"/>
<dbReference type="Gene3D" id="3.90.80.10">
    <property type="entry name" value="Inorganic pyrophosphatase"/>
    <property type="match status" value="1"/>
</dbReference>
<keyword evidence="3" id="KW-0479">Metal-binding</keyword>
<evidence type="ECO:0000256" key="1">
    <source>
        <dbReference type="ARBA" id="ARBA00001946"/>
    </source>
</evidence>
<dbReference type="GO" id="GO:0004427">
    <property type="term" value="F:inorganic diphosphate phosphatase activity"/>
    <property type="evidence" value="ECO:0007669"/>
    <property type="project" value="UniProtKB-EC"/>
</dbReference>
<dbReference type="InterPro" id="IPR036649">
    <property type="entry name" value="Pyrophosphatase_sf"/>
</dbReference>